<name>A0A915IIJ4_ROMCU</name>
<evidence type="ECO:0000256" key="5">
    <source>
        <dbReference type="ARBA" id="ARBA00022530"/>
    </source>
</evidence>
<proteinExistence type="inferred from homology"/>
<evidence type="ECO:0000256" key="1">
    <source>
        <dbReference type="ARBA" id="ARBA00004498"/>
    </source>
</evidence>
<evidence type="ECO:0000256" key="3">
    <source>
        <dbReference type="ARBA" id="ARBA00022473"/>
    </source>
</evidence>
<dbReference type="Proteomes" id="UP000887565">
    <property type="component" value="Unplaced"/>
</dbReference>
<evidence type="ECO:0000256" key="6">
    <source>
        <dbReference type="ARBA" id="ARBA00022687"/>
    </source>
</evidence>
<comment type="subcellular location">
    <subcellularLocation>
        <location evidence="1 8">Secreted</location>
        <location evidence="1 8">Extracellular space</location>
        <location evidence="1 8">Extracellular matrix</location>
    </subcellularLocation>
</comment>
<evidence type="ECO:0000313" key="10">
    <source>
        <dbReference type="WBParaSite" id="nRc.2.0.1.t13886-RA"/>
    </source>
</evidence>
<keyword evidence="9" id="KW-1185">Reference proteome</keyword>
<dbReference type="GO" id="GO:0005109">
    <property type="term" value="F:frizzled binding"/>
    <property type="evidence" value="ECO:0007669"/>
    <property type="project" value="TreeGrafter"/>
</dbReference>
<dbReference type="PANTHER" id="PTHR12027:SF102">
    <property type="entry name" value="PROTEIN WNT"/>
    <property type="match status" value="1"/>
</dbReference>
<dbReference type="GO" id="GO:0060070">
    <property type="term" value="P:canonical Wnt signaling pathway"/>
    <property type="evidence" value="ECO:0007669"/>
    <property type="project" value="TreeGrafter"/>
</dbReference>
<dbReference type="WBParaSite" id="nRc.2.0.1.t13886-RA">
    <property type="protein sequence ID" value="nRc.2.0.1.t13886-RA"/>
    <property type="gene ID" value="nRc.2.0.1.g13886"/>
</dbReference>
<evidence type="ECO:0000256" key="4">
    <source>
        <dbReference type="ARBA" id="ARBA00022525"/>
    </source>
</evidence>
<protein>
    <recommendedName>
        <fullName evidence="8">Protein Wnt</fullName>
    </recommendedName>
</protein>
<evidence type="ECO:0000256" key="7">
    <source>
        <dbReference type="ARBA" id="ARBA00023157"/>
    </source>
</evidence>
<evidence type="ECO:0000256" key="8">
    <source>
        <dbReference type="RuleBase" id="RU003500"/>
    </source>
</evidence>
<evidence type="ECO:0000256" key="2">
    <source>
        <dbReference type="ARBA" id="ARBA00005683"/>
    </source>
</evidence>
<dbReference type="GO" id="GO:0030182">
    <property type="term" value="P:neuron differentiation"/>
    <property type="evidence" value="ECO:0007669"/>
    <property type="project" value="TreeGrafter"/>
</dbReference>
<organism evidence="9 10">
    <name type="scientific">Romanomermis culicivorax</name>
    <name type="common">Nematode worm</name>
    <dbReference type="NCBI Taxonomy" id="13658"/>
    <lineage>
        <taxon>Eukaryota</taxon>
        <taxon>Metazoa</taxon>
        <taxon>Ecdysozoa</taxon>
        <taxon>Nematoda</taxon>
        <taxon>Enoplea</taxon>
        <taxon>Dorylaimia</taxon>
        <taxon>Mermithida</taxon>
        <taxon>Mermithoidea</taxon>
        <taxon>Mermithidae</taxon>
        <taxon>Romanomermis</taxon>
    </lineage>
</organism>
<dbReference type="Pfam" id="PF00110">
    <property type="entry name" value="wnt"/>
    <property type="match status" value="1"/>
</dbReference>
<dbReference type="SMART" id="SM00097">
    <property type="entry name" value="WNT1"/>
    <property type="match status" value="1"/>
</dbReference>
<keyword evidence="3 8" id="KW-0217">Developmental protein</keyword>
<dbReference type="PANTHER" id="PTHR12027">
    <property type="entry name" value="WNT RELATED"/>
    <property type="match status" value="1"/>
</dbReference>
<dbReference type="GO" id="GO:0005615">
    <property type="term" value="C:extracellular space"/>
    <property type="evidence" value="ECO:0007669"/>
    <property type="project" value="TreeGrafter"/>
</dbReference>
<comment type="similarity">
    <text evidence="2 8">Belongs to the Wnt family.</text>
</comment>
<dbReference type="GO" id="GO:0005125">
    <property type="term" value="F:cytokine activity"/>
    <property type="evidence" value="ECO:0007669"/>
    <property type="project" value="TreeGrafter"/>
</dbReference>
<evidence type="ECO:0000313" key="9">
    <source>
        <dbReference type="Proteomes" id="UP000887565"/>
    </source>
</evidence>
<sequence length="179" mass="19994">MSMFCGKGGGSCLMIIIAVAFIILSYSTDSCLPIKWLAVVREWNSTTPCPRNKEERYRFGLAGYQAKICREKSEYMPFVVEAAIHTIKECQETFKDRRWNCSSILYAPKFLPDLRRGTQEQAYVHALAAASLIYSIARACSKNGLASCPCGRKPTESATNYKGHLYVPFSTERNGSPIA</sequence>
<reference evidence="10" key="1">
    <citation type="submission" date="2022-11" db="UniProtKB">
        <authorList>
            <consortium name="WormBaseParasite"/>
        </authorList>
    </citation>
    <scope>IDENTIFICATION</scope>
</reference>
<keyword evidence="7" id="KW-1015">Disulfide bond</keyword>
<dbReference type="GO" id="GO:0045165">
    <property type="term" value="P:cell fate commitment"/>
    <property type="evidence" value="ECO:0007669"/>
    <property type="project" value="TreeGrafter"/>
</dbReference>
<keyword evidence="4" id="KW-0964">Secreted</keyword>
<keyword evidence="5" id="KW-0272">Extracellular matrix</keyword>
<comment type="function">
    <text evidence="8">Ligand for members of the frizzled family of seven transmembrane receptors.</text>
</comment>
<dbReference type="AlphaFoldDB" id="A0A915IIJ4"/>
<accession>A0A915IIJ4</accession>
<keyword evidence="6 8" id="KW-0879">Wnt signaling pathway</keyword>
<dbReference type="InterPro" id="IPR005817">
    <property type="entry name" value="Wnt"/>
</dbReference>